<dbReference type="SUPFAM" id="SSF56112">
    <property type="entry name" value="Protein kinase-like (PK-like)"/>
    <property type="match status" value="1"/>
</dbReference>
<dbReference type="AlphaFoldDB" id="A0A1J9QAF9"/>
<dbReference type="GO" id="GO:0004674">
    <property type="term" value="F:protein serine/threonine kinase activity"/>
    <property type="evidence" value="ECO:0007669"/>
    <property type="project" value="UniProtKB-KW"/>
</dbReference>
<keyword evidence="5" id="KW-0418">Kinase</keyword>
<evidence type="ECO:0000313" key="10">
    <source>
        <dbReference type="EMBL" id="OJD12165.1"/>
    </source>
</evidence>
<dbReference type="InterPro" id="IPR011009">
    <property type="entry name" value="Kinase-like_dom_sf"/>
</dbReference>
<feature type="domain" description="Protein kinase" evidence="9">
    <location>
        <begin position="34"/>
        <end position="164"/>
    </location>
</feature>
<evidence type="ECO:0000256" key="3">
    <source>
        <dbReference type="ARBA" id="ARBA00022679"/>
    </source>
</evidence>
<evidence type="ECO:0000259" key="9">
    <source>
        <dbReference type="PROSITE" id="PS50011"/>
    </source>
</evidence>
<keyword evidence="3" id="KW-0808">Transferase</keyword>
<evidence type="ECO:0000256" key="1">
    <source>
        <dbReference type="ARBA" id="ARBA00012513"/>
    </source>
</evidence>
<dbReference type="PANTHER" id="PTHR47634:SF9">
    <property type="entry name" value="PROTEIN KINASE DOMAIN-CONTAINING PROTEIN-RELATED"/>
    <property type="match status" value="1"/>
</dbReference>
<dbReference type="EMBL" id="LGRN01000439">
    <property type="protein sequence ID" value="OJD12165.1"/>
    <property type="molecule type" value="Genomic_DNA"/>
</dbReference>
<dbReference type="InterPro" id="IPR000719">
    <property type="entry name" value="Prot_kinase_dom"/>
</dbReference>
<comment type="caution">
    <text evidence="10">The sequence shown here is derived from an EMBL/GenBank/DDBJ whole genome shotgun (WGS) entry which is preliminary data.</text>
</comment>
<dbReference type="GO" id="GO:0050684">
    <property type="term" value="P:regulation of mRNA processing"/>
    <property type="evidence" value="ECO:0007669"/>
    <property type="project" value="TreeGrafter"/>
</dbReference>
<dbReference type="PANTHER" id="PTHR47634">
    <property type="entry name" value="PROTEIN KINASE DOMAIN-CONTAINING PROTEIN-RELATED"/>
    <property type="match status" value="1"/>
</dbReference>
<evidence type="ECO:0000256" key="5">
    <source>
        <dbReference type="ARBA" id="ARBA00022777"/>
    </source>
</evidence>
<sequence>MDKSPSASETATKYKYIENCERLERYCPGGFYSLKLGDRLCDGRYSIVQNLGFGGSSTKQQELVAIKIKSADSVDSASESQEVDILKHLHPHPLIRQLLDSFIEISLNGAHYCLVMEMASCSLMQSKSLTFHGLLDLCIARAIAADLVLALQFLHEQGIVHGGE</sequence>
<accession>A0A1J9QAF9</accession>
<dbReference type="Proteomes" id="UP000182235">
    <property type="component" value="Unassembled WGS sequence"/>
</dbReference>
<dbReference type="Gene3D" id="3.30.200.20">
    <property type="entry name" value="Phosphorylase Kinase, domain 1"/>
    <property type="match status" value="1"/>
</dbReference>
<dbReference type="VEuPathDB" id="FungiDB:AJ78_07197"/>
<evidence type="ECO:0000313" key="11">
    <source>
        <dbReference type="Proteomes" id="UP000182235"/>
    </source>
</evidence>
<evidence type="ECO:0000256" key="8">
    <source>
        <dbReference type="ARBA" id="ARBA00048679"/>
    </source>
</evidence>
<organism evidence="10 11">
    <name type="scientific">Emergomyces pasteurianus Ep9510</name>
    <dbReference type="NCBI Taxonomy" id="1447872"/>
    <lineage>
        <taxon>Eukaryota</taxon>
        <taxon>Fungi</taxon>
        <taxon>Dikarya</taxon>
        <taxon>Ascomycota</taxon>
        <taxon>Pezizomycotina</taxon>
        <taxon>Eurotiomycetes</taxon>
        <taxon>Eurotiomycetidae</taxon>
        <taxon>Onygenales</taxon>
        <taxon>Ajellomycetaceae</taxon>
        <taxon>Emergomyces</taxon>
    </lineage>
</organism>
<evidence type="ECO:0000256" key="6">
    <source>
        <dbReference type="ARBA" id="ARBA00022840"/>
    </source>
</evidence>
<gene>
    <name evidence="10" type="ORF">AJ78_07197</name>
</gene>
<keyword evidence="2" id="KW-0723">Serine/threonine-protein kinase</keyword>
<dbReference type="Pfam" id="PF00069">
    <property type="entry name" value="Pkinase"/>
    <property type="match status" value="1"/>
</dbReference>
<name>A0A1J9QAF9_9EURO</name>
<comment type="catalytic activity">
    <reaction evidence="7">
        <text>L-threonyl-[protein] + ATP = O-phospho-L-threonyl-[protein] + ADP + H(+)</text>
        <dbReference type="Rhea" id="RHEA:46608"/>
        <dbReference type="Rhea" id="RHEA-COMP:11060"/>
        <dbReference type="Rhea" id="RHEA-COMP:11605"/>
        <dbReference type="ChEBI" id="CHEBI:15378"/>
        <dbReference type="ChEBI" id="CHEBI:30013"/>
        <dbReference type="ChEBI" id="CHEBI:30616"/>
        <dbReference type="ChEBI" id="CHEBI:61977"/>
        <dbReference type="ChEBI" id="CHEBI:456216"/>
        <dbReference type="EC" id="2.7.11.1"/>
    </reaction>
</comment>
<dbReference type="OrthoDB" id="5979581at2759"/>
<evidence type="ECO:0000256" key="4">
    <source>
        <dbReference type="ARBA" id="ARBA00022741"/>
    </source>
</evidence>
<dbReference type="InterPro" id="IPR051334">
    <property type="entry name" value="SRPK"/>
</dbReference>
<evidence type="ECO:0000256" key="2">
    <source>
        <dbReference type="ARBA" id="ARBA00022527"/>
    </source>
</evidence>
<dbReference type="GO" id="GO:0000245">
    <property type="term" value="P:spliceosomal complex assembly"/>
    <property type="evidence" value="ECO:0007669"/>
    <property type="project" value="TreeGrafter"/>
</dbReference>
<evidence type="ECO:0000256" key="7">
    <source>
        <dbReference type="ARBA" id="ARBA00047899"/>
    </source>
</evidence>
<keyword evidence="4" id="KW-0547">Nucleotide-binding</keyword>
<protein>
    <recommendedName>
        <fullName evidence="1">non-specific serine/threonine protein kinase</fullName>
        <ecNumber evidence="1">2.7.11.1</ecNumber>
    </recommendedName>
</protein>
<keyword evidence="11" id="KW-1185">Reference proteome</keyword>
<proteinExistence type="predicted"/>
<reference evidence="10 11" key="1">
    <citation type="submission" date="2015-07" db="EMBL/GenBank/DDBJ databases">
        <title>Emmonsia species relationships and genome sequence.</title>
        <authorList>
            <consortium name="The Broad Institute Genomics Platform"/>
            <person name="Cuomo C.A."/>
            <person name="Munoz J.F."/>
            <person name="Imamovic A."/>
            <person name="Priest M.E."/>
            <person name="Young S."/>
            <person name="Clay O.K."/>
            <person name="McEwen J.G."/>
        </authorList>
    </citation>
    <scope>NUCLEOTIDE SEQUENCE [LARGE SCALE GENOMIC DNA]</scope>
    <source>
        <strain evidence="10 11">UAMH 9510</strain>
    </source>
</reference>
<comment type="catalytic activity">
    <reaction evidence="8">
        <text>L-seryl-[protein] + ATP = O-phospho-L-seryl-[protein] + ADP + H(+)</text>
        <dbReference type="Rhea" id="RHEA:17989"/>
        <dbReference type="Rhea" id="RHEA-COMP:9863"/>
        <dbReference type="Rhea" id="RHEA-COMP:11604"/>
        <dbReference type="ChEBI" id="CHEBI:15378"/>
        <dbReference type="ChEBI" id="CHEBI:29999"/>
        <dbReference type="ChEBI" id="CHEBI:30616"/>
        <dbReference type="ChEBI" id="CHEBI:83421"/>
        <dbReference type="ChEBI" id="CHEBI:456216"/>
        <dbReference type="EC" id="2.7.11.1"/>
    </reaction>
</comment>
<dbReference type="GO" id="GO:0005524">
    <property type="term" value="F:ATP binding"/>
    <property type="evidence" value="ECO:0007669"/>
    <property type="project" value="UniProtKB-KW"/>
</dbReference>
<dbReference type="PROSITE" id="PS50011">
    <property type="entry name" value="PROTEIN_KINASE_DOM"/>
    <property type="match status" value="1"/>
</dbReference>
<dbReference type="EC" id="2.7.11.1" evidence="1"/>
<keyword evidence="6" id="KW-0067">ATP-binding</keyword>
<dbReference type="Gene3D" id="1.10.510.10">
    <property type="entry name" value="Transferase(Phosphotransferase) domain 1"/>
    <property type="match status" value="1"/>
</dbReference>